<dbReference type="Gene3D" id="3.40.50.2020">
    <property type="match status" value="1"/>
</dbReference>
<evidence type="ECO:0000256" key="1">
    <source>
        <dbReference type="ARBA" id="ARBA00008007"/>
    </source>
</evidence>
<comment type="similarity">
    <text evidence="1">Belongs to the ComF/GntX family.</text>
</comment>
<dbReference type="PANTHER" id="PTHR47505:SF1">
    <property type="entry name" value="DNA UTILIZATION PROTEIN YHGH"/>
    <property type="match status" value="1"/>
</dbReference>
<feature type="domain" description="Double zinc ribbon" evidence="2">
    <location>
        <begin position="7"/>
        <end position="65"/>
    </location>
</feature>
<protein>
    <submittedName>
        <fullName evidence="3">ComF family protein</fullName>
    </submittedName>
</protein>
<sequence length="256" mass="27622">MTAAKGVVDAVLPPRCAACRVVTGGDGGFCADCWAKLDFLVGPACSRCDVPFDIAQGEGAMCGQCIADPPPYSRVHAPLVYGEVARSIVMRLKYGRRTGFARLMARMIAGAVQRVERAGDPPLIVPVPLHRWRLWNRGFNQSAEVGRHLAHLTGWPMEVDALMRHRRTPPLRGLGRTARLRTVAGAFSARPEKRNLLAGRRVLLIDDVFTTGATAASCAKALIRAGAAAVEVAAFARVVDRDRADPDLLYGRIDTG</sequence>
<dbReference type="Pfam" id="PF18912">
    <property type="entry name" value="DZR_2"/>
    <property type="match status" value="1"/>
</dbReference>
<dbReference type="InterPro" id="IPR029057">
    <property type="entry name" value="PRTase-like"/>
</dbReference>
<dbReference type="SUPFAM" id="SSF53271">
    <property type="entry name" value="PRTase-like"/>
    <property type="match status" value="1"/>
</dbReference>
<gene>
    <name evidence="3" type="ORF">GV829_08225</name>
</gene>
<name>A0A6M4B2J3_9SPHN</name>
<dbReference type="Proteomes" id="UP000503018">
    <property type="component" value="Chromosome"/>
</dbReference>
<dbReference type="InterPro" id="IPR051910">
    <property type="entry name" value="ComF/GntX_DNA_util-trans"/>
</dbReference>
<dbReference type="AlphaFoldDB" id="A0A6M4B2J3"/>
<evidence type="ECO:0000313" key="4">
    <source>
        <dbReference type="Proteomes" id="UP000503018"/>
    </source>
</evidence>
<dbReference type="PANTHER" id="PTHR47505">
    <property type="entry name" value="DNA UTILIZATION PROTEIN YHGH"/>
    <property type="match status" value="1"/>
</dbReference>
<accession>A0A6M4B2J3</accession>
<dbReference type="InterPro" id="IPR000836">
    <property type="entry name" value="PRTase_dom"/>
</dbReference>
<dbReference type="EMBL" id="CP053015">
    <property type="protein sequence ID" value="QJQ33661.1"/>
    <property type="molecule type" value="Genomic_DNA"/>
</dbReference>
<dbReference type="KEGG" id="slan:GV829_08225"/>
<proteinExistence type="inferred from homology"/>
<reference evidence="3 4" key="1">
    <citation type="submission" date="2020-01" db="EMBL/GenBank/DDBJ databases">
        <title>Sphingomonas sp. strain CSW-10.</title>
        <authorList>
            <person name="Chen W.-M."/>
        </authorList>
    </citation>
    <scope>NUCLEOTIDE SEQUENCE [LARGE SCALE GENOMIC DNA]</scope>
    <source>
        <strain evidence="3 4">CSW-10</strain>
    </source>
</reference>
<dbReference type="CDD" id="cd06223">
    <property type="entry name" value="PRTases_typeI"/>
    <property type="match status" value="1"/>
</dbReference>
<organism evidence="3 4">
    <name type="scientific">Sphingomonas lacunae</name>
    <dbReference type="NCBI Taxonomy" id="2698828"/>
    <lineage>
        <taxon>Bacteria</taxon>
        <taxon>Pseudomonadati</taxon>
        <taxon>Pseudomonadota</taxon>
        <taxon>Alphaproteobacteria</taxon>
        <taxon>Sphingomonadales</taxon>
        <taxon>Sphingomonadaceae</taxon>
        <taxon>Sphingomonas</taxon>
    </lineage>
</organism>
<dbReference type="InterPro" id="IPR044005">
    <property type="entry name" value="DZR_2"/>
</dbReference>
<evidence type="ECO:0000313" key="3">
    <source>
        <dbReference type="EMBL" id="QJQ33661.1"/>
    </source>
</evidence>
<keyword evidence="4" id="KW-1185">Reference proteome</keyword>
<evidence type="ECO:0000259" key="2">
    <source>
        <dbReference type="Pfam" id="PF18912"/>
    </source>
</evidence>